<reference evidence="5" key="1">
    <citation type="submission" date="2023-06" db="EMBL/GenBank/DDBJ databases">
        <title>Genome-scale phylogeny and comparative genomics of the fungal order Sordariales.</title>
        <authorList>
            <consortium name="Lawrence Berkeley National Laboratory"/>
            <person name="Hensen N."/>
            <person name="Bonometti L."/>
            <person name="Westerberg I."/>
            <person name="Brannstrom I.O."/>
            <person name="Guillou S."/>
            <person name="Cros-Aarteil S."/>
            <person name="Calhoun S."/>
            <person name="Haridas S."/>
            <person name="Kuo A."/>
            <person name="Mondo S."/>
            <person name="Pangilinan J."/>
            <person name="Riley R."/>
            <person name="Labutti K."/>
            <person name="Andreopoulos B."/>
            <person name="Lipzen A."/>
            <person name="Chen C."/>
            <person name="Yanf M."/>
            <person name="Daum C."/>
            <person name="Ng V."/>
            <person name="Clum A."/>
            <person name="Steindorff A."/>
            <person name="Ohm R."/>
            <person name="Martin F."/>
            <person name="Silar P."/>
            <person name="Natvig D."/>
            <person name="Lalanne C."/>
            <person name="Gautier V."/>
            <person name="Ament-Velasquez S.L."/>
            <person name="Kruys A."/>
            <person name="Hutchinson M.I."/>
            <person name="Powell A.J."/>
            <person name="Barry K."/>
            <person name="Miller A.N."/>
            <person name="Grigoriev I.V."/>
            <person name="Debuchy R."/>
            <person name="Gladieux P."/>
            <person name="Thoren M.H."/>
            <person name="Johannesson H."/>
        </authorList>
    </citation>
    <scope>NUCLEOTIDE SEQUENCE</scope>
    <source>
        <strain evidence="5">8032-3</strain>
    </source>
</reference>
<feature type="repeat" description="ANK" evidence="3">
    <location>
        <begin position="232"/>
        <end position="272"/>
    </location>
</feature>
<dbReference type="RefSeq" id="XP_060278031.1">
    <property type="nucleotide sequence ID" value="XM_060429389.1"/>
</dbReference>
<protein>
    <recommendedName>
        <fullName evidence="7">Ankyrin repeat protein</fullName>
    </recommendedName>
</protein>
<feature type="compositionally biased region" description="Acidic residues" evidence="4">
    <location>
        <begin position="360"/>
        <end position="371"/>
    </location>
</feature>
<dbReference type="InterPro" id="IPR036770">
    <property type="entry name" value="Ankyrin_rpt-contain_sf"/>
</dbReference>
<evidence type="ECO:0000256" key="4">
    <source>
        <dbReference type="SAM" id="MobiDB-lite"/>
    </source>
</evidence>
<dbReference type="Gene3D" id="1.25.40.20">
    <property type="entry name" value="Ankyrin repeat-containing domain"/>
    <property type="match status" value="2"/>
</dbReference>
<evidence type="ECO:0008006" key="7">
    <source>
        <dbReference type="Google" id="ProtNLM"/>
    </source>
</evidence>
<proteinExistence type="predicted"/>
<dbReference type="SUPFAM" id="SSF48403">
    <property type="entry name" value="Ankyrin repeat"/>
    <property type="match status" value="1"/>
</dbReference>
<keyword evidence="1" id="KW-0677">Repeat</keyword>
<comment type="caution">
    <text evidence="5">The sequence shown here is derived from an EMBL/GenBank/DDBJ whole genome shotgun (WGS) entry which is preliminary data.</text>
</comment>
<keyword evidence="6" id="KW-1185">Reference proteome</keyword>
<dbReference type="AlphaFoldDB" id="A0AAJ0FFX4"/>
<gene>
    <name evidence="5" type="ORF">QBC33DRAFT_553312</name>
</gene>
<dbReference type="PANTHER" id="PTHR24189:SF50">
    <property type="entry name" value="ANKYRIN REPEAT AND SOCS BOX PROTEIN 2"/>
    <property type="match status" value="1"/>
</dbReference>
<sequence>MTFIPNNPQRHHMFVASTFQEEVWKCPIQAISRLEVYRVIPAESHVFTLVREGRLQEFREMLQRGEASLRDHDENGASLLFYSTRQPEMCKYLIAGGLDVDHVGKVELLDHSFSMTPLQVGCNDDEIDRDTLSLINRCRRLLLEAGADPTIDVDGKAGSFFSAIHESGVPESFRIAWNPDLTGHFASISSYTVWDGLTSLSAYCMGFSTGCDRDGVNALLDLGADINARDVFGRTCLHIFMSLLHGDFRIRKDYGVLECLIERGADVNAQDNSGTSVSRVAYTHLYPRCRDIGSYPGDLWDSVLQSCGYNIEEYRRDKCRKAKYTKRYTRAHFEMLWEGKEHLCPYWDDEPWPPNAEGDSSTDDLEYDSDDSSNVPSDSDEGDEGSSLAEETQEKEDGYSDEDGEGGFQGEEIHDIGAYLV</sequence>
<evidence type="ECO:0000313" key="6">
    <source>
        <dbReference type="Proteomes" id="UP001244011"/>
    </source>
</evidence>
<feature type="compositionally biased region" description="Acidic residues" evidence="4">
    <location>
        <begin position="391"/>
        <end position="405"/>
    </location>
</feature>
<dbReference type="InterPro" id="IPR002110">
    <property type="entry name" value="Ankyrin_rpt"/>
</dbReference>
<dbReference type="InterPro" id="IPR050745">
    <property type="entry name" value="Multifunctional_regulatory"/>
</dbReference>
<dbReference type="SMART" id="SM00248">
    <property type="entry name" value="ANK"/>
    <property type="match status" value="3"/>
</dbReference>
<dbReference type="Proteomes" id="UP001244011">
    <property type="component" value="Unassembled WGS sequence"/>
</dbReference>
<evidence type="ECO:0000313" key="5">
    <source>
        <dbReference type="EMBL" id="KAK1761818.1"/>
    </source>
</evidence>
<name>A0AAJ0FFX4_9PEZI</name>
<dbReference type="GeneID" id="85312576"/>
<dbReference type="EMBL" id="MU839050">
    <property type="protein sequence ID" value="KAK1761818.1"/>
    <property type="molecule type" value="Genomic_DNA"/>
</dbReference>
<accession>A0AAJ0FFX4</accession>
<evidence type="ECO:0000256" key="2">
    <source>
        <dbReference type="ARBA" id="ARBA00023043"/>
    </source>
</evidence>
<organism evidence="5 6">
    <name type="scientific">Phialemonium atrogriseum</name>
    <dbReference type="NCBI Taxonomy" id="1093897"/>
    <lineage>
        <taxon>Eukaryota</taxon>
        <taxon>Fungi</taxon>
        <taxon>Dikarya</taxon>
        <taxon>Ascomycota</taxon>
        <taxon>Pezizomycotina</taxon>
        <taxon>Sordariomycetes</taxon>
        <taxon>Sordariomycetidae</taxon>
        <taxon>Cephalothecales</taxon>
        <taxon>Cephalothecaceae</taxon>
        <taxon>Phialemonium</taxon>
    </lineage>
</organism>
<dbReference type="PANTHER" id="PTHR24189">
    <property type="entry name" value="MYOTROPHIN"/>
    <property type="match status" value="1"/>
</dbReference>
<evidence type="ECO:0000256" key="1">
    <source>
        <dbReference type="ARBA" id="ARBA00022737"/>
    </source>
</evidence>
<evidence type="ECO:0000256" key="3">
    <source>
        <dbReference type="PROSITE-ProRule" id="PRU00023"/>
    </source>
</evidence>
<dbReference type="Pfam" id="PF00023">
    <property type="entry name" value="Ank"/>
    <property type="match status" value="1"/>
</dbReference>
<keyword evidence="2 3" id="KW-0040">ANK repeat</keyword>
<dbReference type="PROSITE" id="PS50088">
    <property type="entry name" value="ANK_REPEAT"/>
    <property type="match status" value="1"/>
</dbReference>
<feature type="region of interest" description="Disordered" evidence="4">
    <location>
        <begin position="350"/>
        <end position="421"/>
    </location>
</feature>